<dbReference type="InterPro" id="IPR008594">
    <property type="entry name" value="DcpS/DCS2"/>
</dbReference>
<dbReference type="PANTHER" id="PTHR12978:SF0">
    <property type="entry name" value="M7GPPPX DIPHOSPHATASE"/>
    <property type="match status" value="1"/>
</dbReference>
<protein>
    <recommendedName>
        <fullName evidence="3">m7GpppX diphosphatase</fullName>
        <ecNumber evidence="2">3.6.1.59</ecNumber>
    </recommendedName>
    <alternativeName>
        <fullName evidence="5">Decapping scavenger enzyme</fullName>
    </alternativeName>
    <alternativeName>
        <fullName evidence="4">Scavenger mRNA-decapping enzyme DcpS</fullName>
    </alternativeName>
</protein>
<name>A0AAD9IPL7_9ANNE</name>
<sequence length="262" mass="30403">MSAVAKRVHSPEKEDHSEIKQKMPAKSVDTVTSQTFDDSHMFSNFVVDKILGENSQQKIVFVQGHYKDSDVPAVVILERTPFSNETVNSILEGKCETAANLKNDIYHTFSLVPPKIHSGIKTTLIYPATQKHIDKYQHHDQFIIYETYEDYCSITEPYILKDQFSIQWVYNILEKKQEAERIIFEDPDPDTGFILLPDMKWDCKQLEDLHLVAIVHRHGIKSLRDLRQDHLPLLKNILQKGTVRICYALLILTHIWIFNSLN</sequence>
<evidence type="ECO:0000256" key="4">
    <source>
        <dbReference type="ARBA" id="ARBA00029885"/>
    </source>
</evidence>
<dbReference type="InterPro" id="IPR011145">
    <property type="entry name" value="Scavenger_mRNA_decap_enz_N"/>
</dbReference>
<comment type="catalytic activity">
    <reaction evidence="6">
        <text>a 5'-end (N(7)-methyl 5'-triphosphoguanosine)-ribonucleoside in mRNA + H2O = N(7)-methyl-GMP + a 5'-end diphospho-ribonucleoside in mRNA + 2 H(+)</text>
        <dbReference type="Rhea" id="RHEA:65388"/>
        <dbReference type="Rhea" id="RHEA-COMP:17165"/>
        <dbReference type="Rhea" id="RHEA-COMP:17167"/>
        <dbReference type="ChEBI" id="CHEBI:15377"/>
        <dbReference type="ChEBI" id="CHEBI:15378"/>
        <dbReference type="ChEBI" id="CHEBI:58285"/>
        <dbReference type="ChEBI" id="CHEBI:156461"/>
        <dbReference type="ChEBI" id="CHEBI:167616"/>
        <dbReference type="EC" id="3.6.1.59"/>
    </reaction>
</comment>
<dbReference type="GO" id="GO:0000932">
    <property type="term" value="C:P-body"/>
    <property type="evidence" value="ECO:0007669"/>
    <property type="project" value="TreeGrafter"/>
</dbReference>
<evidence type="ECO:0000256" key="6">
    <source>
        <dbReference type="ARBA" id="ARBA00048222"/>
    </source>
</evidence>
<dbReference type="SUPFAM" id="SSF102860">
    <property type="entry name" value="mRNA decapping enzyme DcpS N-terminal domain"/>
    <property type="match status" value="1"/>
</dbReference>
<proteinExistence type="inferred from homology"/>
<dbReference type="Gene3D" id="3.30.428.10">
    <property type="entry name" value="HIT-like"/>
    <property type="match status" value="1"/>
</dbReference>
<dbReference type="AlphaFoldDB" id="A0AAD9IPL7"/>
<dbReference type="GO" id="GO:0140932">
    <property type="term" value="F:5'-(N(7)-methyl 5'-triphosphoguanosine)-[mRNA] diphosphatase activity"/>
    <property type="evidence" value="ECO:0007669"/>
    <property type="project" value="UniProtKB-EC"/>
</dbReference>
<dbReference type="EC" id="3.6.1.59" evidence="2"/>
<evidence type="ECO:0000256" key="5">
    <source>
        <dbReference type="ARBA" id="ARBA00030609"/>
    </source>
</evidence>
<reference evidence="8" key="1">
    <citation type="journal article" date="2023" name="Mol. Biol. Evol.">
        <title>Third-Generation Sequencing Reveals the Adaptive Role of the Epigenome in Three Deep-Sea Polychaetes.</title>
        <authorList>
            <person name="Perez M."/>
            <person name="Aroh O."/>
            <person name="Sun Y."/>
            <person name="Lan Y."/>
            <person name="Juniper S.K."/>
            <person name="Young C.R."/>
            <person name="Angers B."/>
            <person name="Qian P.Y."/>
        </authorList>
    </citation>
    <scope>NUCLEOTIDE SEQUENCE</scope>
    <source>
        <strain evidence="8">P08H-3</strain>
    </source>
</reference>
<evidence type="ECO:0000256" key="1">
    <source>
        <dbReference type="ARBA" id="ARBA00010208"/>
    </source>
</evidence>
<dbReference type="Gene3D" id="3.30.200.40">
    <property type="entry name" value="Scavenger mRNA decapping enzyme, N-terminal domain"/>
    <property type="match status" value="1"/>
</dbReference>
<dbReference type="FunFam" id="3.30.200.40:FF:000001">
    <property type="entry name" value="m7GpppX diphosphatase"/>
    <property type="match status" value="1"/>
</dbReference>
<accession>A0AAD9IPL7</accession>
<comment type="caution">
    <text evidence="8">The sequence shown here is derived from an EMBL/GenBank/DDBJ whole genome shotgun (WGS) entry which is preliminary data.</text>
</comment>
<dbReference type="GO" id="GO:0000290">
    <property type="term" value="P:deadenylation-dependent decapping of nuclear-transcribed mRNA"/>
    <property type="evidence" value="ECO:0007669"/>
    <property type="project" value="InterPro"/>
</dbReference>
<evidence type="ECO:0000256" key="3">
    <source>
        <dbReference type="ARBA" id="ARBA00015636"/>
    </source>
</evidence>
<dbReference type="InterPro" id="IPR036265">
    <property type="entry name" value="HIT-like_sf"/>
</dbReference>
<evidence type="ECO:0000313" key="9">
    <source>
        <dbReference type="Proteomes" id="UP001208570"/>
    </source>
</evidence>
<feature type="region of interest" description="Disordered" evidence="7">
    <location>
        <begin position="1"/>
        <end position="26"/>
    </location>
</feature>
<dbReference type="SUPFAM" id="SSF54197">
    <property type="entry name" value="HIT-like"/>
    <property type="match status" value="1"/>
</dbReference>
<organism evidence="8 9">
    <name type="scientific">Paralvinella palmiformis</name>
    <dbReference type="NCBI Taxonomy" id="53620"/>
    <lineage>
        <taxon>Eukaryota</taxon>
        <taxon>Metazoa</taxon>
        <taxon>Spiralia</taxon>
        <taxon>Lophotrochozoa</taxon>
        <taxon>Annelida</taxon>
        <taxon>Polychaeta</taxon>
        <taxon>Sedentaria</taxon>
        <taxon>Canalipalpata</taxon>
        <taxon>Terebellida</taxon>
        <taxon>Terebelliformia</taxon>
        <taxon>Alvinellidae</taxon>
        <taxon>Paralvinella</taxon>
    </lineage>
</organism>
<dbReference type="Proteomes" id="UP001208570">
    <property type="component" value="Unassembled WGS sequence"/>
</dbReference>
<dbReference type="EMBL" id="JAODUP010002578">
    <property type="protein sequence ID" value="KAK2138691.1"/>
    <property type="molecule type" value="Genomic_DNA"/>
</dbReference>
<comment type="similarity">
    <text evidence="1">Belongs to the HIT family.</text>
</comment>
<dbReference type="PANTHER" id="PTHR12978">
    <property type="entry name" value="HISTIDINE TRIAD HIT PROTEIN MEMBER"/>
    <property type="match status" value="1"/>
</dbReference>
<evidence type="ECO:0000256" key="7">
    <source>
        <dbReference type="SAM" id="MobiDB-lite"/>
    </source>
</evidence>
<evidence type="ECO:0000256" key="2">
    <source>
        <dbReference type="ARBA" id="ARBA00012520"/>
    </source>
</evidence>
<dbReference type="Pfam" id="PF11969">
    <property type="entry name" value="DcpS_C"/>
    <property type="match status" value="1"/>
</dbReference>
<feature type="compositionally biased region" description="Basic and acidic residues" evidence="7">
    <location>
        <begin position="9"/>
        <end position="21"/>
    </location>
</feature>
<dbReference type="GO" id="GO:0005634">
    <property type="term" value="C:nucleus"/>
    <property type="evidence" value="ECO:0007669"/>
    <property type="project" value="TreeGrafter"/>
</dbReference>
<evidence type="ECO:0000313" key="8">
    <source>
        <dbReference type="EMBL" id="KAK2138691.1"/>
    </source>
</evidence>
<gene>
    <name evidence="8" type="ORF">LSH36_2586g00005</name>
</gene>
<dbReference type="GO" id="GO:0000340">
    <property type="term" value="F:RNA 7-methylguanosine cap binding"/>
    <property type="evidence" value="ECO:0007669"/>
    <property type="project" value="TreeGrafter"/>
</dbReference>
<keyword evidence="9" id="KW-1185">Reference proteome</keyword>
<dbReference type="Pfam" id="PF05652">
    <property type="entry name" value="DcpS"/>
    <property type="match status" value="1"/>
</dbReference>